<dbReference type="Gene3D" id="3.90.20.20">
    <property type="match status" value="1"/>
</dbReference>
<dbReference type="InterPro" id="IPR009012">
    <property type="entry name" value="GrpE_head"/>
</dbReference>
<dbReference type="GO" id="GO:0006457">
    <property type="term" value="P:protein folding"/>
    <property type="evidence" value="ECO:0007669"/>
    <property type="project" value="InterPro"/>
</dbReference>
<dbReference type="PANTHER" id="PTHR21237">
    <property type="entry name" value="GRPE PROTEIN"/>
    <property type="match status" value="1"/>
</dbReference>
<comment type="similarity">
    <text evidence="2 10 12">Belongs to the GrpE family.</text>
</comment>
<organism evidence="14 15">
    <name type="scientific">Marivibrio halodurans</name>
    <dbReference type="NCBI Taxonomy" id="2039722"/>
    <lineage>
        <taxon>Bacteria</taxon>
        <taxon>Pseudomonadati</taxon>
        <taxon>Pseudomonadota</taxon>
        <taxon>Alphaproteobacteria</taxon>
        <taxon>Rhodospirillales</taxon>
        <taxon>Rhodospirillaceae</taxon>
        <taxon>Marivibrio</taxon>
    </lineage>
</organism>
<keyword evidence="4 10" id="KW-0963">Cytoplasm</keyword>
<dbReference type="GO" id="GO:0051087">
    <property type="term" value="F:protein-folding chaperone binding"/>
    <property type="evidence" value="ECO:0007669"/>
    <property type="project" value="InterPro"/>
</dbReference>
<comment type="function">
    <text evidence="7 10 11">Participates actively in the response to hyperosmotic and heat shock by preventing the aggregation of stress-denatured proteins, in association with DnaK and GrpE. It is the nucleotide exchange factor for DnaK and may function as a thermosensor. Unfolded proteins bind initially to DnaJ; upon interaction with the DnaJ-bound protein, DnaK hydrolyzes its bound ATP, resulting in the formation of a stable complex. GrpE releases ADP from DnaK; ATP binding to DnaK triggers the release of the substrate protein, thus completing the reaction cycle. Several rounds of ATP-dependent interactions between DnaJ, DnaK and GrpE are required for fully efficient folding.</text>
</comment>
<evidence type="ECO:0000256" key="9">
    <source>
        <dbReference type="ARBA" id="ARBA00076414"/>
    </source>
</evidence>
<dbReference type="CDD" id="cd00446">
    <property type="entry name" value="GrpE"/>
    <property type="match status" value="1"/>
</dbReference>
<keyword evidence="15" id="KW-1185">Reference proteome</keyword>
<dbReference type="GO" id="GO:0000774">
    <property type="term" value="F:adenyl-nucleotide exchange factor activity"/>
    <property type="evidence" value="ECO:0007669"/>
    <property type="project" value="InterPro"/>
</dbReference>
<comment type="caution">
    <text evidence="14">The sequence shown here is derived from an EMBL/GenBank/DDBJ whole genome shotgun (WGS) entry which is preliminary data.</text>
</comment>
<dbReference type="FunFam" id="2.30.22.10:FF:000001">
    <property type="entry name" value="Protein GrpE"/>
    <property type="match status" value="1"/>
</dbReference>
<feature type="compositionally biased region" description="Acidic residues" evidence="13">
    <location>
        <begin position="45"/>
        <end position="54"/>
    </location>
</feature>
<comment type="subcellular location">
    <subcellularLocation>
        <location evidence="1 10">Cytoplasm</location>
    </subcellularLocation>
</comment>
<evidence type="ECO:0000313" key="14">
    <source>
        <dbReference type="EMBL" id="MBP5859099.1"/>
    </source>
</evidence>
<feature type="region of interest" description="Disordered" evidence="13">
    <location>
        <begin position="1"/>
        <end position="81"/>
    </location>
</feature>
<evidence type="ECO:0000256" key="5">
    <source>
        <dbReference type="ARBA" id="ARBA00023016"/>
    </source>
</evidence>
<dbReference type="Pfam" id="PF01025">
    <property type="entry name" value="GrpE"/>
    <property type="match status" value="1"/>
</dbReference>
<dbReference type="Proteomes" id="UP000672602">
    <property type="component" value="Unassembled WGS sequence"/>
</dbReference>
<evidence type="ECO:0000256" key="13">
    <source>
        <dbReference type="SAM" id="MobiDB-lite"/>
    </source>
</evidence>
<evidence type="ECO:0000256" key="12">
    <source>
        <dbReference type="RuleBase" id="RU004478"/>
    </source>
</evidence>
<dbReference type="AlphaFoldDB" id="A0A8J7V5L6"/>
<dbReference type="SUPFAM" id="SSF58014">
    <property type="entry name" value="Coiled-coil domain of nucleotide exchange factor GrpE"/>
    <property type="match status" value="1"/>
</dbReference>
<gene>
    <name evidence="10 14" type="primary">grpE</name>
    <name evidence="14" type="ORF">KAJ83_18910</name>
</gene>
<accession>A0A8J7V5L6</accession>
<proteinExistence type="inferred from homology"/>
<dbReference type="PROSITE" id="PS01071">
    <property type="entry name" value="GRPE"/>
    <property type="match status" value="1"/>
</dbReference>
<dbReference type="GO" id="GO:0051082">
    <property type="term" value="F:unfolded protein binding"/>
    <property type="evidence" value="ECO:0007669"/>
    <property type="project" value="TreeGrafter"/>
</dbReference>
<dbReference type="SUPFAM" id="SSF51064">
    <property type="entry name" value="Head domain of nucleotide exchange factor GrpE"/>
    <property type="match status" value="1"/>
</dbReference>
<dbReference type="Gene3D" id="2.30.22.10">
    <property type="entry name" value="Head domain of nucleotide exchange factor GrpE"/>
    <property type="match status" value="1"/>
</dbReference>
<dbReference type="GO" id="GO:0005737">
    <property type="term" value="C:cytoplasm"/>
    <property type="evidence" value="ECO:0007669"/>
    <property type="project" value="UniProtKB-SubCell"/>
</dbReference>
<dbReference type="PRINTS" id="PR00773">
    <property type="entry name" value="GRPEPROTEIN"/>
</dbReference>
<dbReference type="InterPro" id="IPR000740">
    <property type="entry name" value="GrpE"/>
</dbReference>
<sequence>MTSGKDQARTDHNAETEDRVDPSAQEAAEKAVEEALRQAGAEHLVEDEAPAEDGADAKTGDSNAAQPNAEDEITRLSAENAELKDRMMRVVADAENTKRRAEKDASDAKKYAASSFVKEMLPAVDNLRRALDSVPEALKAENETVNNLAVGVEMTEKQILDAFEKAGIKKVDPLGEKFSYDRHQAISEATDTGKPAGTVIQVLQPGYMLHDRLLRPAMVVVAKGEPKAGGDGGGVDTTA</sequence>
<evidence type="ECO:0000256" key="10">
    <source>
        <dbReference type="HAMAP-Rule" id="MF_01151"/>
    </source>
</evidence>
<protein>
    <recommendedName>
        <fullName evidence="8 10">Protein GrpE</fullName>
    </recommendedName>
    <alternativeName>
        <fullName evidence="9 10">HSP-70 cofactor</fullName>
    </alternativeName>
</protein>
<evidence type="ECO:0000256" key="7">
    <source>
        <dbReference type="ARBA" id="ARBA00053401"/>
    </source>
</evidence>
<dbReference type="GO" id="GO:0042803">
    <property type="term" value="F:protein homodimerization activity"/>
    <property type="evidence" value="ECO:0007669"/>
    <property type="project" value="InterPro"/>
</dbReference>
<dbReference type="PANTHER" id="PTHR21237:SF23">
    <property type="entry name" value="GRPE PROTEIN HOMOLOG, MITOCHONDRIAL"/>
    <property type="match status" value="1"/>
</dbReference>
<dbReference type="RefSeq" id="WP_210683696.1">
    <property type="nucleotide sequence ID" value="NZ_JAGMWN010000014.1"/>
</dbReference>
<evidence type="ECO:0000313" key="15">
    <source>
        <dbReference type="Proteomes" id="UP000672602"/>
    </source>
</evidence>
<feature type="compositionally biased region" description="Basic and acidic residues" evidence="13">
    <location>
        <begin position="1"/>
        <end position="36"/>
    </location>
</feature>
<evidence type="ECO:0000256" key="8">
    <source>
        <dbReference type="ARBA" id="ARBA00072274"/>
    </source>
</evidence>
<keyword evidence="5 10" id="KW-0346">Stress response</keyword>
<evidence type="ECO:0000256" key="6">
    <source>
        <dbReference type="ARBA" id="ARBA00023186"/>
    </source>
</evidence>
<evidence type="ECO:0000256" key="1">
    <source>
        <dbReference type="ARBA" id="ARBA00004496"/>
    </source>
</evidence>
<comment type="subunit">
    <text evidence="3 10">Homodimer.</text>
</comment>
<reference evidence="14" key="1">
    <citation type="submission" date="2021-04" db="EMBL/GenBank/DDBJ databases">
        <authorList>
            <person name="Zhang D.-C."/>
        </authorList>
    </citation>
    <scope>NUCLEOTIDE SEQUENCE</scope>
    <source>
        <strain evidence="14">CGMCC 1.15697</strain>
    </source>
</reference>
<evidence type="ECO:0000256" key="4">
    <source>
        <dbReference type="ARBA" id="ARBA00022490"/>
    </source>
</evidence>
<keyword evidence="6 10" id="KW-0143">Chaperone</keyword>
<dbReference type="EMBL" id="JAGMWN010000014">
    <property type="protein sequence ID" value="MBP5859099.1"/>
    <property type="molecule type" value="Genomic_DNA"/>
</dbReference>
<evidence type="ECO:0000256" key="3">
    <source>
        <dbReference type="ARBA" id="ARBA00011738"/>
    </source>
</evidence>
<evidence type="ECO:0000256" key="11">
    <source>
        <dbReference type="RuleBase" id="RU000639"/>
    </source>
</evidence>
<dbReference type="NCBIfam" id="NF010738">
    <property type="entry name" value="PRK14140.1"/>
    <property type="match status" value="1"/>
</dbReference>
<dbReference type="HAMAP" id="MF_01151">
    <property type="entry name" value="GrpE"/>
    <property type="match status" value="1"/>
</dbReference>
<dbReference type="InterPro" id="IPR013805">
    <property type="entry name" value="GrpE_CC"/>
</dbReference>
<name>A0A8J7V5L6_9PROT</name>
<evidence type="ECO:0000256" key="2">
    <source>
        <dbReference type="ARBA" id="ARBA00009054"/>
    </source>
</evidence>